<comment type="caution">
    <text evidence="1">The sequence shown here is derived from an EMBL/GenBank/DDBJ whole genome shotgun (WGS) entry which is preliminary data.</text>
</comment>
<gene>
    <name evidence="1" type="ORF">FLAG1_10012</name>
</gene>
<accession>A0A0N0V566</accession>
<dbReference type="EMBL" id="JXCE01000460">
    <property type="protein sequence ID" value="KPA37181.1"/>
    <property type="molecule type" value="Genomic_DNA"/>
</dbReference>
<protein>
    <submittedName>
        <fullName evidence="1">Uncharacterized protein</fullName>
    </submittedName>
</protein>
<dbReference type="Proteomes" id="UP000037904">
    <property type="component" value="Unassembled WGS sequence"/>
</dbReference>
<name>A0A0N0V566_FUSLA</name>
<organism evidence="1 2">
    <name type="scientific">Fusarium langsethiae</name>
    <dbReference type="NCBI Taxonomy" id="179993"/>
    <lineage>
        <taxon>Eukaryota</taxon>
        <taxon>Fungi</taxon>
        <taxon>Dikarya</taxon>
        <taxon>Ascomycota</taxon>
        <taxon>Pezizomycotina</taxon>
        <taxon>Sordariomycetes</taxon>
        <taxon>Hypocreomycetidae</taxon>
        <taxon>Hypocreales</taxon>
        <taxon>Nectriaceae</taxon>
        <taxon>Fusarium</taxon>
    </lineage>
</organism>
<proteinExistence type="predicted"/>
<dbReference type="AlphaFoldDB" id="A0A0N0V566"/>
<keyword evidence="2" id="KW-1185">Reference proteome</keyword>
<evidence type="ECO:0000313" key="1">
    <source>
        <dbReference type="EMBL" id="KPA37181.1"/>
    </source>
</evidence>
<reference evidence="1 2" key="1">
    <citation type="submission" date="2015-04" db="EMBL/GenBank/DDBJ databases">
        <title>The draft genome sequence of Fusarium langsethiae, a T-2/HT-2 mycotoxin producer.</title>
        <authorList>
            <person name="Lysoe E."/>
            <person name="Divon H.H."/>
            <person name="Terzi V."/>
            <person name="Orru L."/>
            <person name="Lamontanara A."/>
            <person name="Kolseth A.-K."/>
            <person name="Frandsen R.J."/>
            <person name="Nielsen K."/>
            <person name="Thrane U."/>
        </authorList>
    </citation>
    <scope>NUCLEOTIDE SEQUENCE [LARGE SCALE GENOMIC DNA]</scope>
    <source>
        <strain evidence="1 2">Fl201059</strain>
    </source>
</reference>
<sequence>METQFLPFDYGNKKRLEEKLNEVLGSGNFQVVERLNNQWRVLVSQRLSSTQIEEIRLFMRRYYLPTV</sequence>
<evidence type="ECO:0000313" key="2">
    <source>
        <dbReference type="Proteomes" id="UP000037904"/>
    </source>
</evidence>